<evidence type="ECO:0008006" key="4">
    <source>
        <dbReference type="Google" id="ProtNLM"/>
    </source>
</evidence>
<evidence type="ECO:0000256" key="1">
    <source>
        <dbReference type="ARBA" id="ARBA00007847"/>
    </source>
</evidence>
<dbReference type="GO" id="GO:0047661">
    <property type="term" value="F:amino-acid racemase activity"/>
    <property type="evidence" value="ECO:0007669"/>
    <property type="project" value="InterPro"/>
</dbReference>
<accession>X1H9X0</accession>
<dbReference type="SUPFAM" id="SSF53681">
    <property type="entry name" value="Aspartate/glutamate racemase"/>
    <property type="match status" value="2"/>
</dbReference>
<dbReference type="PANTHER" id="PTHR21198">
    <property type="entry name" value="GLUTAMATE RACEMASE"/>
    <property type="match status" value="1"/>
</dbReference>
<comment type="similarity">
    <text evidence="1">Belongs to the aspartate/glutamate racemases family.</text>
</comment>
<dbReference type="Pfam" id="PF01177">
    <property type="entry name" value="Asp_Glu_race"/>
    <property type="match status" value="1"/>
</dbReference>
<name>X1H9X0_9ZZZZ</name>
<comment type="caution">
    <text evidence="3">The sequence shown here is derived from an EMBL/GenBank/DDBJ whole genome shotgun (WGS) entry which is preliminary data.</text>
</comment>
<sequence length="247" mass="26979">MVESKAVKHREKVIGILGGMGPEATADLFLKIIKATPAKKDQDHLRIIIDNNPKIPSRTSAILGKGKSPLKQLQETLHNLEKAGAEIIAMPCNTAHHYYSELQESTNIPIINMISETAAYIYENFPDIKKIGLLATTGTIKAGIYHKAITKMEVITPDEDAQETVMNAICGEQGIKAGYTQGNSRSDILEVAKMLINKGAKAIIIGCTEISLVLSQKDLPIPLIDPSQILAVAVVRKARQHKQQDVR</sequence>
<dbReference type="InterPro" id="IPR004380">
    <property type="entry name" value="Asp_race"/>
</dbReference>
<evidence type="ECO:0000256" key="2">
    <source>
        <dbReference type="ARBA" id="ARBA00023235"/>
    </source>
</evidence>
<keyword evidence="2" id="KW-0413">Isomerase</keyword>
<dbReference type="NCBIfam" id="TIGR00035">
    <property type="entry name" value="asp_race"/>
    <property type="match status" value="1"/>
</dbReference>
<evidence type="ECO:0000313" key="3">
    <source>
        <dbReference type="EMBL" id="GAH42113.1"/>
    </source>
</evidence>
<dbReference type="Gene3D" id="3.40.50.1860">
    <property type="match status" value="2"/>
</dbReference>
<dbReference type="PANTHER" id="PTHR21198:SF7">
    <property type="entry name" value="ASPARTATE-GLUTAMATE RACEMASE FAMILY"/>
    <property type="match status" value="1"/>
</dbReference>
<organism evidence="3">
    <name type="scientific">marine sediment metagenome</name>
    <dbReference type="NCBI Taxonomy" id="412755"/>
    <lineage>
        <taxon>unclassified sequences</taxon>
        <taxon>metagenomes</taxon>
        <taxon>ecological metagenomes</taxon>
    </lineage>
</organism>
<dbReference type="EMBL" id="BARU01005841">
    <property type="protein sequence ID" value="GAH42113.1"/>
    <property type="molecule type" value="Genomic_DNA"/>
</dbReference>
<reference evidence="3" key="1">
    <citation type="journal article" date="2014" name="Front. Microbiol.">
        <title>High frequency of phylogenetically diverse reductive dehalogenase-homologous genes in deep subseafloor sedimentary metagenomes.</title>
        <authorList>
            <person name="Kawai M."/>
            <person name="Futagami T."/>
            <person name="Toyoda A."/>
            <person name="Takaki Y."/>
            <person name="Nishi S."/>
            <person name="Hori S."/>
            <person name="Arai W."/>
            <person name="Tsubouchi T."/>
            <person name="Morono Y."/>
            <person name="Uchiyama I."/>
            <person name="Ito T."/>
            <person name="Fujiyama A."/>
            <person name="Inagaki F."/>
            <person name="Takami H."/>
        </authorList>
    </citation>
    <scope>NUCLEOTIDE SEQUENCE</scope>
    <source>
        <strain evidence="3">Expedition CK06-06</strain>
    </source>
</reference>
<protein>
    <recommendedName>
        <fullName evidence="4">Aspartate racemase</fullName>
    </recommendedName>
</protein>
<gene>
    <name evidence="3" type="ORF">S03H2_11441</name>
</gene>
<dbReference type="AlphaFoldDB" id="X1H9X0"/>
<proteinExistence type="inferred from homology"/>
<dbReference type="InterPro" id="IPR001920">
    <property type="entry name" value="Asp/Glu_race"/>
</dbReference>
<dbReference type="InterPro" id="IPR015942">
    <property type="entry name" value="Asp/Glu/hydantoin_racemase"/>
</dbReference>